<dbReference type="Proteomes" id="UP000637383">
    <property type="component" value="Unassembled WGS sequence"/>
</dbReference>
<protein>
    <submittedName>
        <fullName evidence="1">Uncharacterized protein</fullName>
    </submittedName>
</protein>
<dbReference type="SUPFAM" id="SSF51735">
    <property type="entry name" value="NAD(P)-binding Rossmann-fold domains"/>
    <property type="match status" value="1"/>
</dbReference>
<accession>A0ABR8KFI9</accession>
<dbReference type="EMBL" id="JACJTU010000047">
    <property type="protein sequence ID" value="MBD2738320.1"/>
    <property type="molecule type" value="Genomic_DNA"/>
</dbReference>
<name>A0ABR8KFI9_9NOSO</name>
<comment type="caution">
    <text evidence="1">The sequence shown here is derived from an EMBL/GenBank/DDBJ whole genome shotgun (WGS) entry which is preliminary data.</text>
</comment>
<keyword evidence="2" id="KW-1185">Reference proteome</keyword>
<reference evidence="1 2" key="1">
    <citation type="journal article" date="2020" name="ISME J.">
        <title>Comparative genomics reveals insights into cyanobacterial evolution and habitat adaptation.</title>
        <authorList>
            <person name="Chen M.Y."/>
            <person name="Teng W.K."/>
            <person name="Zhao L."/>
            <person name="Hu C.X."/>
            <person name="Zhou Y.K."/>
            <person name="Han B.P."/>
            <person name="Song L.R."/>
            <person name="Shu W.S."/>
        </authorList>
    </citation>
    <scope>NUCLEOTIDE SEQUENCE [LARGE SCALE GENOMIC DNA]</scope>
    <source>
        <strain evidence="1 2">FACHB-159</strain>
    </source>
</reference>
<evidence type="ECO:0000313" key="2">
    <source>
        <dbReference type="Proteomes" id="UP000637383"/>
    </source>
</evidence>
<organism evidence="1 2">
    <name type="scientific">Nostoc paludosum FACHB-159</name>
    <dbReference type="NCBI Taxonomy" id="2692908"/>
    <lineage>
        <taxon>Bacteria</taxon>
        <taxon>Bacillati</taxon>
        <taxon>Cyanobacteriota</taxon>
        <taxon>Cyanophyceae</taxon>
        <taxon>Nostocales</taxon>
        <taxon>Nostocaceae</taxon>
        <taxon>Nostoc</taxon>
    </lineage>
</organism>
<gene>
    <name evidence="1" type="ORF">H6H03_31325</name>
</gene>
<dbReference type="Gene3D" id="3.40.50.720">
    <property type="entry name" value="NAD(P)-binding Rossmann-like Domain"/>
    <property type="match status" value="1"/>
</dbReference>
<dbReference type="InterPro" id="IPR036291">
    <property type="entry name" value="NAD(P)-bd_dom_sf"/>
</dbReference>
<sequence>MTPYEMAEAVMFLASNQATSLTGMDLDVTGGYLAR</sequence>
<proteinExistence type="predicted"/>
<evidence type="ECO:0000313" key="1">
    <source>
        <dbReference type="EMBL" id="MBD2738320.1"/>
    </source>
</evidence>